<comment type="subcellular location">
    <subcellularLocation>
        <location evidence="2">Cytoplasm</location>
    </subcellularLocation>
</comment>
<evidence type="ECO:0000256" key="3">
    <source>
        <dbReference type="ARBA" id="ARBA00006577"/>
    </source>
</evidence>
<sequence>MRISPQHVVRLHYTLRDPQGQLLDDSRRREEPLEYLHGHDNILPGLEAALAGRVAGDACAIHLAPENAYGPHLPERVQRVSRTAFPGVEQLSPGMRFQAQGPDGPRTVTLLEVGDTQVKVDTNHPLAGQSLDYQVEILEVRPATRAELAKGHPLAADVTAAEVEDRKA</sequence>
<dbReference type="eggNOG" id="COG1047">
    <property type="taxonomic scope" value="Bacteria"/>
</dbReference>
<dbReference type="HOGENOM" id="CLU_098197_1_0_6"/>
<dbReference type="InterPro" id="IPR001179">
    <property type="entry name" value="PPIase_FKBP_dom"/>
</dbReference>
<dbReference type="STRING" id="290398.Csal_2141"/>
<dbReference type="EC" id="5.2.1.8" evidence="10"/>
<dbReference type="KEGG" id="csa:Csal_2141"/>
<name>Q1QVL6_CHRI1</name>
<keyword evidence="4" id="KW-0963">Cytoplasm</keyword>
<dbReference type="OrthoDB" id="9808891at2"/>
<reference evidence="12 13" key="1">
    <citation type="journal article" date="2011" name="Stand. Genomic Sci.">
        <title>Complete genome sequence of the halophilic and highly halotolerant Chromohalobacter salexigens type strain (1H11(T)).</title>
        <authorList>
            <person name="Copeland A."/>
            <person name="O'Connor K."/>
            <person name="Lucas S."/>
            <person name="Lapidus A."/>
            <person name="Berry K.W."/>
            <person name="Detter J.C."/>
            <person name="Del Rio T.G."/>
            <person name="Hammon N."/>
            <person name="Dalin E."/>
            <person name="Tice H."/>
            <person name="Pitluck S."/>
            <person name="Bruce D."/>
            <person name="Goodwin L."/>
            <person name="Han C."/>
            <person name="Tapia R."/>
            <person name="Saunders E."/>
            <person name="Schmutz J."/>
            <person name="Brettin T."/>
            <person name="Larimer F."/>
            <person name="Land M."/>
            <person name="Hauser L."/>
            <person name="Vargas C."/>
            <person name="Nieto J.J."/>
            <person name="Kyrpides N.C."/>
            <person name="Ivanova N."/>
            <person name="Goker M."/>
            <person name="Klenk H.P."/>
            <person name="Csonka L.N."/>
            <person name="Woyke T."/>
        </authorList>
    </citation>
    <scope>NUCLEOTIDE SEQUENCE [LARGE SCALE GENOMIC DNA]</scope>
    <source>
        <strain evidence="13">ATCC BAA-138 / DSM 3043 / CIP 106854 / NCIMB 13768 / 1H11</strain>
    </source>
</reference>
<dbReference type="PANTHER" id="PTHR47861">
    <property type="entry name" value="FKBP-TYPE PEPTIDYL-PROLYL CIS-TRANS ISOMERASE SLYD"/>
    <property type="match status" value="1"/>
</dbReference>
<organism evidence="12 13">
    <name type="scientific">Chromohalobacter israelensis (strain ATCC BAA-138 / DSM 3043 / CIP 106854 / NCIMB 13768 / 1H11)</name>
    <name type="common">Chromohalobacter salexigens</name>
    <dbReference type="NCBI Taxonomy" id="290398"/>
    <lineage>
        <taxon>Bacteria</taxon>
        <taxon>Pseudomonadati</taxon>
        <taxon>Pseudomonadota</taxon>
        <taxon>Gammaproteobacteria</taxon>
        <taxon>Oceanospirillales</taxon>
        <taxon>Halomonadaceae</taxon>
        <taxon>Chromohalobacter</taxon>
    </lineage>
</organism>
<evidence type="ECO:0000256" key="5">
    <source>
        <dbReference type="ARBA" id="ARBA00023110"/>
    </source>
</evidence>
<keyword evidence="7 9" id="KW-0413">Isomerase</keyword>
<gene>
    <name evidence="12" type="ordered locus">Csal_2141</name>
</gene>
<dbReference type="GO" id="GO:0005737">
    <property type="term" value="C:cytoplasm"/>
    <property type="evidence" value="ECO:0007669"/>
    <property type="project" value="UniProtKB-SubCell"/>
</dbReference>
<evidence type="ECO:0000256" key="4">
    <source>
        <dbReference type="ARBA" id="ARBA00022490"/>
    </source>
</evidence>
<protein>
    <recommendedName>
        <fullName evidence="10">Peptidyl-prolyl cis-trans isomerase</fullName>
        <ecNumber evidence="10">5.2.1.8</ecNumber>
    </recommendedName>
</protein>
<dbReference type="PANTHER" id="PTHR47861:SF3">
    <property type="entry name" value="FKBP-TYPE PEPTIDYL-PROLYL CIS-TRANS ISOMERASE SLYD"/>
    <property type="match status" value="1"/>
</dbReference>
<evidence type="ECO:0000256" key="7">
    <source>
        <dbReference type="ARBA" id="ARBA00023235"/>
    </source>
</evidence>
<comment type="similarity">
    <text evidence="3 10">Belongs to the FKBP-type PPIase family.</text>
</comment>
<evidence type="ECO:0000256" key="6">
    <source>
        <dbReference type="ARBA" id="ARBA00023186"/>
    </source>
</evidence>
<keyword evidence="5 9" id="KW-0697">Rotamase</keyword>
<dbReference type="Proteomes" id="UP000000239">
    <property type="component" value="Chromosome"/>
</dbReference>
<accession>Q1QVL6</accession>
<dbReference type="EMBL" id="CP000285">
    <property type="protein sequence ID" value="ABE59492.1"/>
    <property type="molecule type" value="Genomic_DNA"/>
</dbReference>
<keyword evidence="13" id="KW-1185">Reference proteome</keyword>
<evidence type="ECO:0000313" key="13">
    <source>
        <dbReference type="Proteomes" id="UP000000239"/>
    </source>
</evidence>
<evidence type="ECO:0000256" key="2">
    <source>
        <dbReference type="ARBA" id="ARBA00004496"/>
    </source>
</evidence>
<proteinExistence type="inferred from homology"/>
<dbReference type="SUPFAM" id="SSF54534">
    <property type="entry name" value="FKBP-like"/>
    <property type="match status" value="1"/>
</dbReference>
<dbReference type="InterPro" id="IPR046357">
    <property type="entry name" value="PPIase_dom_sf"/>
</dbReference>
<evidence type="ECO:0000259" key="11">
    <source>
        <dbReference type="PROSITE" id="PS50059"/>
    </source>
</evidence>
<keyword evidence="6" id="KW-0143">Chaperone</keyword>
<evidence type="ECO:0000256" key="10">
    <source>
        <dbReference type="RuleBase" id="RU003915"/>
    </source>
</evidence>
<evidence type="ECO:0000256" key="8">
    <source>
        <dbReference type="ARBA" id="ARBA00037071"/>
    </source>
</evidence>
<dbReference type="RefSeq" id="WP_011507438.1">
    <property type="nucleotide sequence ID" value="NC_007963.1"/>
</dbReference>
<evidence type="ECO:0000256" key="9">
    <source>
        <dbReference type="PROSITE-ProRule" id="PRU00277"/>
    </source>
</evidence>
<dbReference type="Pfam" id="PF00254">
    <property type="entry name" value="FKBP_C"/>
    <property type="match status" value="1"/>
</dbReference>
<dbReference type="GO" id="GO:0003755">
    <property type="term" value="F:peptidyl-prolyl cis-trans isomerase activity"/>
    <property type="evidence" value="ECO:0007669"/>
    <property type="project" value="UniProtKB-UniRule"/>
</dbReference>
<dbReference type="AlphaFoldDB" id="Q1QVL6"/>
<evidence type="ECO:0000256" key="1">
    <source>
        <dbReference type="ARBA" id="ARBA00000971"/>
    </source>
</evidence>
<evidence type="ECO:0000313" key="12">
    <source>
        <dbReference type="EMBL" id="ABE59492.1"/>
    </source>
</evidence>
<comment type="catalytic activity">
    <reaction evidence="1 9 10">
        <text>[protein]-peptidylproline (omega=180) = [protein]-peptidylproline (omega=0)</text>
        <dbReference type="Rhea" id="RHEA:16237"/>
        <dbReference type="Rhea" id="RHEA-COMP:10747"/>
        <dbReference type="Rhea" id="RHEA-COMP:10748"/>
        <dbReference type="ChEBI" id="CHEBI:83833"/>
        <dbReference type="ChEBI" id="CHEBI:83834"/>
        <dbReference type="EC" id="5.2.1.8"/>
    </reaction>
</comment>
<dbReference type="PROSITE" id="PS50059">
    <property type="entry name" value="FKBP_PPIASE"/>
    <property type="match status" value="1"/>
</dbReference>
<dbReference type="GO" id="GO:0042026">
    <property type="term" value="P:protein refolding"/>
    <property type="evidence" value="ECO:0007669"/>
    <property type="project" value="UniProtKB-ARBA"/>
</dbReference>
<dbReference type="GeneID" id="95334860"/>
<dbReference type="Gene3D" id="3.10.50.40">
    <property type="match status" value="1"/>
</dbReference>
<feature type="domain" description="PPIase FKBP-type" evidence="11">
    <location>
        <begin position="6"/>
        <end position="71"/>
    </location>
</feature>
<comment type="function">
    <text evidence="8">Also involved in hydrogenase metallocenter assembly, probably by participating in the nickel insertion step. This function in hydrogenase biosynthesis requires chaperone activity and the presence of the metal-binding domain, but not PPIase activity.</text>
</comment>